<dbReference type="Proteomes" id="UP000075515">
    <property type="component" value="Unassembled WGS sequence"/>
</dbReference>
<dbReference type="EMBL" id="JEMC01000865">
    <property type="protein sequence ID" value="KYG01456.1"/>
    <property type="molecule type" value="Genomic_DNA"/>
</dbReference>
<accession>A0A150T9U9</accession>
<gene>
    <name evidence="1" type="ORF">BE18_14415</name>
</gene>
<reference evidence="1 2" key="1">
    <citation type="submission" date="2014-02" db="EMBL/GenBank/DDBJ databases">
        <title>The small core and large imbalanced accessory genome model reveals a collaborative survival strategy of Sorangium cellulosum strains in nature.</title>
        <authorList>
            <person name="Han K."/>
            <person name="Peng R."/>
            <person name="Blom J."/>
            <person name="Li Y.-Z."/>
        </authorList>
    </citation>
    <scope>NUCLEOTIDE SEQUENCE [LARGE SCALE GENOMIC DNA]</scope>
    <source>
        <strain evidence="1 2">So0149</strain>
    </source>
</reference>
<name>A0A150T9U9_SORCE</name>
<sequence>MTLLHTDVSTGAPATLAPSDIASAGATLPGRVRVGGRVLDVAEGAVVLGDAFGALRVALEGAPAP</sequence>
<dbReference type="AlphaFoldDB" id="A0A150T9U9"/>
<evidence type="ECO:0000313" key="1">
    <source>
        <dbReference type="EMBL" id="KYG01456.1"/>
    </source>
</evidence>
<protein>
    <submittedName>
        <fullName evidence="1">Uncharacterized protein</fullName>
    </submittedName>
</protein>
<evidence type="ECO:0000313" key="2">
    <source>
        <dbReference type="Proteomes" id="UP000075515"/>
    </source>
</evidence>
<proteinExistence type="predicted"/>
<organism evidence="1 2">
    <name type="scientific">Sorangium cellulosum</name>
    <name type="common">Polyangium cellulosum</name>
    <dbReference type="NCBI Taxonomy" id="56"/>
    <lineage>
        <taxon>Bacteria</taxon>
        <taxon>Pseudomonadati</taxon>
        <taxon>Myxococcota</taxon>
        <taxon>Polyangia</taxon>
        <taxon>Polyangiales</taxon>
        <taxon>Polyangiaceae</taxon>
        <taxon>Sorangium</taxon>
    </lineage>
</organism>
<feature type="non-terminal residue" evidence="1">
    <location>
        <position position="65"/>
    </location>
</feature>
<comment type="caution">
    <text evidence="1">The sequence shown here is derived from an EMBL/GenBank/DDBJ whole genome shotgun (WGS) entry which is preliminary data.</text>
</comment>